<dbReference type="OrthoDB" id="9789742at2"/>
<dbReference type="PANTHER" id="PTHR42693:SF53">
    <property type="entry name" value="ENDO-4-O-SULFATASE"/>
    <property type="match status" value="1"/>
</dbReference>
<evidence type="ECO:0000256" key="4">
    <source>
        <dbReference type="ARBA" id="ARBA00022837"/>
    </source>
</evidence>
<accession>A0A1G9WU26</accession>
<keyword evidence="9" id="KW-1185">Reference proteome</keyword>
<dbReference type="Proteomes" id="UP000199440">
    <property type="component" value="Unassembled WGS sequence"/>
</dbReference>
<feature type="domain" description="Sulfatase N-terminal" evidence="7">
    <location>
        <begin position="34"/>
        <end position="319"/>
    </location>
</feature>
<evidence type="ECO:0000256" key="6">
    <source>
        <dbReference type="SAM" id="SignalP"/>
    </source>
</evidence>
<dbReference type="InterPro" id="IPR050738">
    <property type="entry name" value="Sulfatase"/>
</dbReference>
<dbReference type="PROSITE" id="PS00149">
    <property type="entry name" value="SULFATASE_2"/>
    <property type="match status" value="1"/>
</dbReference>
<dbReference type="InterPro" id="IPR017850">
    <property type="entry name" value="Alkaline_phosphatase_core_sf"/>
</dbReference>
<feature type="chain" id="PRO_5011684403" evidence="6">
    <location>
        <begin position="22"/>
        <end position="501"/>
    </location>
</feature>
<keyword evidence="6" id="KW-0732">Signal</keyword>
<evidence type="ECO:0000256" key="1">
    <source>
        <dbReference type="ARBA" id="ARBA00008779"/>
    </source>
</evidence>
<dbReference type="Gene3D" id="3.40.720.10">
    <property type="entry name" value="Alkaline Phosphatase, subunit A"/>
    <property type="match status" value="1"/>
</dbReference>
<dbReference type="STRING" id="192904.SAMN04488514_11656"/>
<protein>
    <submittedName>
        <fullName evidence="8">Arylsulfatase A</fullName>
    </submittedName>
</protein>
<proteinExistence type="inferred from homology"/>
<evidence type="ECO:0000256" key="3">
    <source>
        <dbReference type="ARBA" id="ARBA00022801"/>
    </source>
</evidence>
<evidence type="ECO:0000256" key="2">
    <source>
        <dbReference type="ARBA" id="ARBA00022723"/>
    </source>
</evidence>
<evidence type="ECO:0000313" key="9">
    <source>
        <dbReference type="Proteomes" id="UP000199440"/>
    </source>
</evidence>
<name>A0A1G9WU26_9FLAO</name>
<feature type="signal peptide" evidence="6">
    <location>
        <begin position="1"/>
        <end position="21"/>
    </location>
</feature>
<evidence type="ECO:0000313" key="8">
    <source>
        <dbReference type="EMBL" id="SDM87761.1"/>
    </source>
</evidence>
<dbReference type="InterPro" id="IPR024607">
    <property type="entry name" value="Sulfatase_CS"/>
</dbReference>
<gene>
    <name evidence="8" type="ORF">SAMN04488514_11656</name>
</gene>
<feature type="region of interest" description="Disordered" evidence="5">
    <location>
        <begin position="461"/>
        <end position="501"/>
    </location>
</feature>
<dbReference type="GO" id="GO:0046872">
    <property type="term" value="F:metal ion binding"/>
    <property type="evidence" value="ECO:0007669"/>
    <property type="project" value="UniProtKB-KW"/>
</dbReference>
<organism evidence="8 9">
    <name type="scientific">Kriegella aquimaris</name>
    <dbReference type="NCBI Taxonomy" id="192904"/>
    <lineage>
        <taxon>Bacteria</taxon>
        <taxon>Pseudomonadati</taxon>
        <taxon>Bacteroidota</taxon>
        <taxon>Flavobacteriia</taxon>
        <taxon>Flavobacteriales</taxon>
        <taxon>Flavobacteriaceae</taxon>
        <taxon>Kriegella</taxon>
    </lineage>
</organism>
<dbReference type="CDD" id="cd16027">
    <property type="entry name" value="SGSH"/>
    <property type="match status" value="1"/>
</dbReference>
<sequence>MKIFIVAFVLVLQGLFMTSCASKKEENKAGEERPNIVFIIADDMAWDDSGAYGHPYIQTPNIDKLAAQGMRFDNAFLTTSSCSPSRTSIITGMYPHNTDAEQLHWPLPADRITFVEHLKKSGYWTAQAGKWHMGEAVKDRFDLVKDVGTHGFQLSPTGKKTAQIGDGSGCENWVPVMQERPENQPFFLWLAAVDPHRPYSEGIIENPHGLEDVVLPPYFPDTEEVRKDFAHYYNEITRLDNYVGKVVAELDAQDISENTLILFISDNGRPFPRDKTTLYDGAIKTPWIMKWPKKIKPGSVSESLVSSVDIAPTFMQLAGLKSIPSFEGVDFSELLTDPEKNVRDEIYAEDHWHDYEDYTRAIRTKTHKYIRNFYTDLPNTPSADAFVGGTFTSMLELKQKGELTAAQLACFDAPRPEEELYDVVNDPYELKNLAGSTDAKETLLHLRAELKRMRAISNDSLPDFRTPDEFDRNTGKSNDFRKRPRPSKKEMEKIIREMNGK</sequence>
<dbReference type="RefSeq" id="WP_089894892.1">
    <property type="nucleotide sequence ID" value="NZ_FNGV01000016.1"/>
</dbReference>
<evidence type="ECO:0000259" key="7">
    <source>
        <dbReference type="Pfam" id="PF00884"/>
    </source>
</evidence>
<evidence type="ECO:0000256" key="5">
    <source>
        <dbReference type="SAM" id="MobiDB-lite"/>
    </source>
</evidence>
<feature type="compositionally biased region" description="Basic and acidic residues" evidence="5">
    <location>
        <begin position="465"/>
        <end position="501"/>
    </location>
</feature>
<reference evidence="8 9" key="1">
    <citation type="submission" date="2016-10" db="EMBL/GenBank/DDBJ databases">
        <authorList>
            <person name="de Groot N.N."/>
        </authorList>
    </citation>
    <scope>NUCLEOTIDE SEQUENCE [LARGE SCALE GENOMIC DNA]</scope>
    <source>
        <strain evidence="8 9">DSM 19886</strain>
    </source>
</reference>
<dbReference type="SUPFAM" id="SSF53649">
    <property type="entry name" value="Alkaline phosphatase-like"/>
    <property type="match status" value="1"/>
</dbReference>
<dbReference type="PROSITE" id="PS00523">
    <property type="entry name" value="SULFATASE_1"/>
    <property type="match status" value="1"/>
</dbReference>
<dbReference type="AlphaFoldDB" id="A0A1G9WU26"/>
<dbReference type="Pfam" id="PF00884">
    <property type="entry name" value="Sulfatase"/>
    <property type="match status" value="1"/>
</dbReference>
<dbReference type="EMBL" id="FNGV01000016">
    <property type="protein sequence ID" value="SDM87761.1"/>
    <property type="molecule type" value="Genomic_DNA"/>
</dbReference>
<keyword evidence="3" id="KW-0378">Hydrolase</keyword>
<keyword evidence="2" id="KW-0479">Metal-binding</keyword>
<dbReference type="InterPro" id="IPR000917">
    <property type="entry name" value="Sulfatase_N"/>
</dbReference>
<dbReference type="PANTHER" id="PTHR42693">
    <property type="entry name" value="ARYLSULFATASE FAMILY MEMBER"/>
    <property type="match status" value="1"/>
</dbReference>
<dbReference type="GO" id="GO:0004065">
    <property type="term" value="F:arylsulfatase activity"/>
    <property type="evidence" value="ECO:0007669"/>
    <property type="project" value="TreeGrafter"/>
</dbReference>
<comment type="similarity">
    <text evidence="1">Belongs to the sulfatase family.</text>
</comment>
<keyword evidence="4" id="KW-0106">Calcium</keyword>
<dbReference type="PROSITE" id="PS51257">
    <property type="entry name" value="PROKAR_LIPOPROTEIN"/>
    <property type="match status" value="1"/>
</dbReference>